<proteinExistence type="predicted"/>
<gene>
    <name evidence="7" type="ORF">KC571_03345</name>
</gene>
<organism evidence="7 8">
    <name type="scientific">candidate division WWE3 bacterium</name>
    <dbReference type="NCBI Taxonomy" id="2053526"/>
    <lineage>
        <taxon>Bacteria</taxon>
        <taxon>Katanobacteria</taxon>
    </lineage>
</organism>
<evidence type="ECO:0000256" key="1">
    <source>
        <dbReference type="ARBA" id="ARBA00004141"/>
    </source>
</evidence>
<dbReference type="Pfam" id="PF01699">
    <property type="entry name" value="Na_Ca_ex"/>
    <property type="match status" value="2"/>
</dbReference>
<dbReference type="NCBIfam" id="TIGR00367">
    <property type="entry name" value="calcium/sodium antiporter"/>
    <property type="match status" value="1"/>
</dbReference>
<dbReference type="Gene3D" id="1.20.1420.30">
    <property type="entry name" value="NCX, central ion-binding region"/>
    <property type="match status" value="2"/>
</dbReference>
<feature type="transmembrane region" description="Helical" evidence="5">
    <location>
        <begin position="110"/>
        <end position="143"/>
    </location>
</feature>
<feature type="transmembrane region" description="Helical" evidence="5">
    <location>
        <begin position="205"/>
        <end position="225"/>
    </location>
</feature>
<keyword evidence="4 5" id="KW-0472">Membrane</keyword>
<reference evidence="7" key="1">
    <citation type="submission" date="2020-04" db="EMBL/GenBank/DDBJ databases">
        <authorList>
            <person name="Zhang T."/>
        </authorList>
    </citation>
    <scope>NUCLEOTIDE SEQUENCE</scope>
    <source>
        <strain evidence="7">HKST-UBA01</strain>
    </source>
</reference>
<evidence type="ECO:0000313" key="8">
    <source>
        <dbReference type="Proteomes" id="UP000701698"/>
    </source>
</evidence>
<feature type="transmembrane region" description="Helical" evidence="5">
    <location>
        <begin position="340"/>
        <end position="366"/>
    </location>
</feature>
<feature type="domain" description="Sodium/calcium exchanger membrane region" evidence="6">
    <location>
        <begin position="6"/>
        <end position="146"/>
    </location>
</feature>
<dbReference type="Proteomes" id="UP000701698">
    <property type="component" value="Unassembled WGS sequence"/>
</dbReference>
<dbReference type="AlphaFoldDB" id="A0A955RQH0"/>
<feature type="domain" description="Sodium/calcium exchanger membrane region" evidence="6">
    <location>
        <begin position="209"/>
        <end position="354"/>
    </location>
</feature>
<dbReference type="PANTHER" id="PTHR10846:SF8">
    <property type="entry name" value="INNER MEMBRANE PROTEIN YRBG"/>
    <property type="match status" value="1"/>
</dbReference>
<keyword evidence="3 5" id="KW-1133">Transmembrane helix</keyword>
<keyword evidence="2 5" id="KW-0812">Transmembrane</keyword>
<accession>A0A955RQH0</accession>
<feature type="transmembrane region" description="Helical" evidence="5">
    <location>
        <begin position="309"/>
        <end position="328"/>
    </location>
</feature>
<evidence type="ECO:0000256" key="5">
    <source>
        <dbReference type="SAM" id="Phobius"/>
    </source>
</evidence>
<dbReference type="GO" id="GO:0006874">
    <property type="term" value="P:intracellular calcium ion homeostasis"/>
    <property type="evidence" value="ECO:0007669"/>
    <property type="project" value="TreeGrafter"/>
</dbReference>
<comment type="caution">
    <text evidence="7">The sequence shown here is derived from an EMBL/GenBank/DDBJ whole genome shotgun (WGS) entry which is preliminary data.</text>
</comment>
<dbReference type="EMBL" id="JAGQKX010000090">
    <property type="protein sequence ID" value="MCA9390415.1"/>
    <property type="molecule type" value="Genomic_DNA"/>
</dbReference>
<evidence type="ECO:0000256" key="3">
    <source>
        <dbReference type="ARBA" id="ARBA00022989"/>
    </source>
</evidence>
<dbReference type="GO" id="GO:0008273">
    <property type="term" value="F:calcium, potassium:sodium antiporter activity"/>
    <property type="evidence" value="ECO:0007669"/>
    <property type="project" value="TreeGrafter"/>
</dbReference>
<dbReference type="InterPro" id="IPR004481">
    <property type="entry name" value="K/Na/Ca-exchanger"/>
</dbReference>
<feature type="transmembrane region" description="Helical" evidence="5">
    <location>
        <begin position="271"/>
        <end position="294"/>
    </location>
</feature>
<comment type="subcellular location">
    <subcellularLocation>
        <location evidence="1">Membrane</location>
        <topology evidence="1">Multi-pass membrane protein</topology>
    </subcellularLocation>
</comment>
<reference evidence="7" key="2">
    <citation type="journal article" date="2021" name="Microbiome">
        <title>Successional dynamics and alternative stable states in a saline activated sludge microbial community over 9 years.</title>
        <authorList>
            <person name="Wang Y."/>
            <person name="Ye J."/>
            <person name="Ju F."/>
            <person name="Liu L."/>
            <person name="Boyd J.A."/>
            <person name="Deng Y."/>
            <person name="Parks D.H."/>
            <person name="Jiang X."/>
            <person name="Yin X."/>
            <person name="Woodcroft B.J."/>
            <person name="Tyson G.W."/>
            <person name="Hugenholtz P."/>
            <person name="Polz M.F."/>
            <person name="Zhang T."/>
        </authorList>
    </citation>
    <scope>NUCLEOTIDE SEQUENCE</scope>
    <source>
        <strain evidence="7">HKST-UBA01</strain>
    </source>
</reference>
<dbReference type="PANTHER" id="PTHR10846">
    <property type="entry name" value="SODIUM/POTASSIUM/CALCIUM EXCHANGER"/>
    <property type="match status" value="1"/>
</dbReference>
<dbReference type="GO" id="GO:0005886">
    <property type="term" value="C:plasma membrane"/>
    <property type="evidence" value="ECO:0007669"/>
    <property type="project" value="TreeGrafter"/>
</dbReference>
<protein>
    <submittedName>
        <fullName evidence="7">Calcium/sodium antiporter</fullName>
    </submittedName>
</protein>
<dbReference type="InterPro" id="IPR004837">
    <property type="entry name" value="NaCa_Exmemb"/>
</dbReference>
<dbReference type="InterPro" id="IPR044880">
    <property type="entry name" value="NCX_ion-bd_dom_sf"/>
</dbReference>
<evidence type="ECO:0000259" key="6">
    <source>
        <dbReference type="Pfam" id="PF01699"/>
    </source>
</evidence>
<evidence type="ECO:0000256" key="2">
    <source>
        <dbReference type="ARBA" id="ARBA00022692"/>
    </source>
</evidence>
<feature type="transmembrane region" description="Helical" evidence="5">
    <location>
        <begin position="76"/>
        <end position="95"/>
    </location>
</feature>
<dbReference type="GO" id="GO:0005262">
    <property type="term" value="F:calcium channel activity"/>
    <property type="evidence" value="ECO:0007669"/>
    <property type="project" value="TreeGrafter"/>
</dbReference>
<name>A0A955RQH0_UNCKA</name>
<sequence>MVLIHTLVLLFTFYALAKVVDLYFVESLEIISKRLKLSSDIAGATFMAMGSSAPELFVSILALFRASEEMAIGPGTIVGSAIFNILVIIGASALFRRALLTWQPVIRDLLFYIVCILVLLFTFMDGQITVIDAMYFVALYVVYLFSFGLWRKWFPYEVDAATGEDISSGAEVEIEHVKSESWSIGTVVEKIIDLLFFDLKKREHLFMANFGISILLIGVLTHFMVESAVSVANFFHVPAVIIGLTILAAGTSVPDLLSSINVAKRGYGDMAIANAVGSNIFDIAIGLGLPWLFINVLGHHSIPVDTENLFSSVVLLFATVLALLFLLIAKKWEIGRYAGILLIGFYILYVLFQIGLFSMTFCLNLGSGFCISL</sequence>
<evidence type="ECO:0000256" key="4">
    <source>
        <dbReference type="ARBA" id="ARBA00023136"/>
    </source>
</evidence>
<evidence type="ECO:0000313" key="7">
    <source>
        <dbReference type="EMBL" id="MCA9390415.1"/>
    </source>
</evidence>